<dbReference type="SUPFAM" id="SSF48726">
    <property type="entry name" value="Immunoglobulin"/>
    <property type="match status" value="1"/>
</dbReference>
<dbReference type="InterPro" id="IPR055238">
    <property type="entry name" value="VEGFR1-3_N_Ig-like"/>
</dbReference>
<proteinExistence type="predicted"/>
<dbReference type="InterPro" id="IPR036179">
    <property type="entry name" value="Ig-like_dom_sf"/>
</dbReference>
<dbReference type="PANTHER" id="PTHR15360">
    <property type="entry name" value="PLATELET-DERIVED GROWTH FACTOR RECEPTOR LIKE"/>
    <property type="match status" value="1"/>
</dbReference>
<accession>A0A5C6MNZ0</accession>
<dbReference type="PANTHER" id="PTHR15360:SF4">
    <property type="entry name" value="PROTEIN KINASE DOMAIN-CONTAINING PROTEIN"/>
    <property type="match status" value="1"/>
</dbReference>
<dbReference type="SMART" id="SM00409">
    <property type="entry name" value="IG"/>
    <property type="match status" value="1"/>
</dbReference>
<keyword evidence="3" id="KW-1185">Reference proteome</keyword>
<gene>
    <name evidence="2" type="ORF">D4764_09G0001590</name>
</gene>
<protein>
    <submittedName>
        <fullName evidence="2">Vascular endothelial growth factor receptor 3</fullName>
    </submittedName>
</protein>
<dbReference type="InterPro" id="IPR042495">
    <property type="entry name" value="PDGFRL"/>
</dbReference>
<organism evidence="2 3">
    <name type="scientific">Takifugu flavidus</name>
    <name type="common">sansaifugu</name>
    <dbReference type="NCBI Taxonomy" id="433684"/>
    <lineage>
        <taxon>Eukaryota</taxon>
        <taxon>Metazoa</taxon>
        <taxon>Chordata</taxon>
        <taxon>Craniata</taxon>
        <taxon>Vertebrata</taxon>
        <taxon>Euteleostomi</taxon>
        <taxon>Actinopterygii</taxon>
        <taxon>Neopterygii</taxon>
        <taxon>Teleostei</taxon>
        <taxon>Neoteleostei</taxon>
        <taxon>Acanthomorphata</taxon>
        <taxon>Eupercaria</taxon>
        <taxon>Tetraodontiformes</taxon>
        <taxon>Tetradontoidea</taxon>
        <taxon>Tetraodontidae</taxon>
        <taxon>Takifugu</taxon>
    </lineage>
</organism>
<dbReference type="InterPro" id="IPR003599">
    <property type="entry name" value="Ig_sub"/>
</dbReference>
<evidence type="ECO:0000259" key="1">
    <source>
        <dbReference type="SMART" id="SM00409"/>
    </source>
</evidence>
<name>A0A5C6MNZ0_9TELE</name>
<dbReference type="InterPro" id="IPR013783">
    <property type="entry name" value="Ig-like_fold"/>
</dbReference>
<evidence type="ECO:0000313" key="3">
    <source>
        <dbReference type="Proteomes" id="UP000324091"/>
    </source>
</evidence>
<comment type="caution">
    <text evidence="2">The sequence shown here is derived from an EMBL/GenBank/DDBJ whole genome shotgun (WGS) entry which is preliminary data.</text>
</comment>
<reference evidence="2 3" key="1">
    <citation type="submission" date="2019-04" db="EMBL/GenBank/DDBJ databases">
        <title>Chromosome genome assembly for Takifugu flavidus.</title>
        <authorList>
            <person name="Xiao S."/>
        </authorList>
    </citation>
    <scope>NUCLEOTIDE SEQUENCE [LARGE SCALE GENOMIC DNA]</scope>
    <source>
        <strain evidence="2">HTHZ2018</strain>
        <tissue evidence="2">Muscle</tissue>
    </source>
</reference>
<dbReference type="AlphaFoldDB" id="A0A5C6MNZ0"/>
<dbReference type="Proteomes" id="UP000324091">
    <property type="component" value="Chromosome 9"/>
</dbReference>
<dbReference type="EMBL" id="RHFK02000022">
    <property type="protein sequence ID" value="TWW55110.1"/>
    <property type="molecule type" value="Genomic_DNA"/>
</dbReference>
<sequence length="205" mass="22848">MWLRERRVRVDITDVHLRGLQIPAQSISSSLTCAVHPPNPPFPDPYLSPTGLVIGFSMSPPILDGPKDDLVIPVQGTLNITCRGEWTLAWTWPDQDLLGQELTNRQAQLPSSRSGGQRAALVSECPGQQRRQYCKRLTLTAAQARDTGYYRCYYKDVKDVIVGTTAVSVYVFIRGESLGETLLETINSSPDSIREDKHSITVQHN</sequence>
<dbReference type="Gene3D" id="2.60.40.10">
    <property type="entry name" value="Immunoglobulins"/>
    <property type="match status" value="1"/>
</dbReference>
<feature type="domain" description="Immunoglobulin" evidence="1">
    <location>
        <begin position="67"/>
        <end position="170"/>
    </location>
</feature>
<evidence type="ECO:0000313" key="2">
    <source>
        <dbReference type="EMBL" id="TWW55110.1"/>
    </source>
</evidence>
<keyword evidence="2" id="KW-0675">Receptor</keyword>
<dbReference type="Pfam" id="PF22854">
    <property type="entry name" value="VEGFR1-3_N_Ig-like"/>
    <property type="match status" value="1"/>
</dbReference>